<evidence type="ECO:0000313" key="1">
    <source>
        <dbReference type="EMBL" id="PZQ48629.1"/>
    </source>
</evidence>
<accession>A0A2W5N8K4</accession>
<sequence>MQVRHDIRMTYNQFNSEAAAPRYSYSRSPVHPRGFMILKHPDNDGREPAVVGDYTVLDSHEDLGLSEKKVMNIVSLLNGRKALMQLGHETGTRVLYNIVTEQDDDGKARVVFYNLGQEGVSIENALFRIEKDENVA</sequence>
<gene>
    <name evidence="1" type="ORF">DI551_01275</name>
</gene>
<protein>
    <submittedName>
        <fullName evidence="1">Uncharacterized protein</fullName>
    </submittedName>
</protein>
<dbReference type="Proteomes" id="UP000249417">
    <property type="component" value="Unassembled WGS sequence"/>
</dbReference>
<comment type="caution">
    <text evidence="1">The sequence shown here is derived from an EMBL/GenBank/DDBJ whole genome shotgun (WGS) entry which is preliminary data.</text>
</comment>
<organism evidence="1 2">
    <name type="scientific">Micavibrio aeruginosavorus</name>
    <dbReference type="NCBI Taxonomy" id="349221"/>
    <lineage>
        <taxon>Bacteria</taxon>
        <taxon>Pseudomonadati</taxon>
        <taxon>Bdellovibrionota</taxon>
        <taxon>Bdellovibrionia</taxon>
        <taxon>Bdellovibrionales</taxon>
        <taxon>Pseudobdellovibrionaceae</taxon>
        <taxon>Micavibrio</taxon>
    </lineage>
</organism>
<dbReference type="EMBL" id="QFQB01000004">
    <property type="protein sequence ID" value="PZQ48629.1"/>
    <property type="molecule type" value="Genomic_DNA"/>
</dbReference>
<name>A0A2W5N8K4_9BACT</name>
<evidence type="ECO:0000313" key="2">
    <source>
        <dbReference type="Proteomes" id="UP000249417"/>
    </source>
</evidence>
<reference evidence="1 2" key="1">
    <citation type="submission" date="2017-08" db="EMBL/GenBank/DDBJ databases">
        <title>Infants hospitalized years apart are colonized by the same room-sourced microbial strains.</title>
        <authorList>
            <person name="Brooks B."/>
            <person name="Olm M.R."/>
            <person name="Firek B.A."/>
            <person name="Baker R."/>
            <person name="Thomas B.C."/>
            <person name="Morowitz M.J."/>
            <person name="Banfield J.F."/>
        </authorList>
    </citation>
    <scope>NUCLEOTIDE SEQUENCE [LARGE SCALE GENOMIC DNA]</scope>
    <source>
        <strain evidence="1">S2_005_002_R2_29</strain>
    </source>
</reference>
<proteinExistence type="predicted"/>
<dbReference type="AlphaFoldDB" id="A0A2W5N8K4"/>